<protein>
    <recommendedName>
        <fullName evidence="3">Outer membrane protein beta-barrel domain-containing protein</fullName>
    </recommendedName>
</protein>
<comment type="caution">
    <text evidence="1">The sequence shown here is derived from an EMBL/GenBank/DDBJ whole genome shotgun (WGS) entry which is preliminary data.</text>
</comment>
<dbReference type="Proteomes" id="UP001596163">
    <property type="component" value="Unassembled WGS sequence"/>
</dbReference>
<dbReference type="RefSeq" id="WP_377914971.1">
    <property type="nucleotide sequence ID" value="NZ_JBHSKS010000007.1"/>
</dbReference>
<reference evidence="2" key="1">
    <citation type="journal article" date="2019" name="Int. J. Syst. Evol. Microbiol.">
        <title>The Global Catalogue of Microorganisms (GCM) 10K type strain sequencing project: providing services to taxonomists for standard genome sequencing and annotation.</title>
        <authorList>
            <consortium name="The Broad Institute Genomics Platform"/>
            <consortium name="The Broad Institute Genome Sequencing Center for Infectious Disease"/>
            <person name="Wu L."/>
            <person name="Ma J."/>
        </authorList>
    </citation>
    <scope>NUCLEOTIDE SEQUENCE [LARGE SCALE GENOMIC DNA]</scope>
    <source>
        <strain evidence="2">CGMCC 1.7030</strain>
    </source>
</reference>
<sequence>MQLSEYKYKSRFWWPMMIFVGVWFFPQLAQAQRPEKKDYIILGDTALSQGKIFGMPTKENTEVTFARSRRTPSRIYSVAEVSEFRMSERVFFSKKALLGGQERLVFLEKLPHEAGGVSLWRLNAKPAVFFVETVKGLEVLEEDYKETLGTAYGNGNLLPLVAITNKSELSLNYLSKTAKNLSSPRTITKLLTLTPWVAYSSQSVEFLIPDSTVPAKISGSSPSFGVVGELFLTFKRDLSVGLGVTWSQLDNQGFFTYATNQLRYESDVFVDFSLIQVPLTVRYYYDLSPNRYRIFAEAGYSYGMPSYEKAGVFQAEIGTNSIITSSKTFQLTDTYSGFIWGVGVEKYLSKHRGVALGLRHASLGGIDDESFNGFNFYLGFKF</sequence>
<gene>
    <name evidence="1" type="ORF">ACFPIK_10480</name>
</gene>
<name>A0ABW0BXV8_9BACT</name>
<dbReference type="EMBL" id="JBHSKS010000007">
    <property type="protein sequence ID" value="MFC5192195.1"/>
    <property type="molecule type" value="Genomic_DNA"/>
</dbReference>
<evidence type="ECO:0000313" key="2">
    <source>
        <dbReference type="Proteomes" id="UP001596163"/>
    </source>
</evidence>
<proteinExistence type="predicted"/>
<organism evidence="1 2">
    <name type="scientific">Algoriphagus aquatilis</name>
    <dbReference type="NCBI Taxonomy" id="490186"/>
    <lineage>
        <taxon>Bacteria</taxon>
        <taxon>Pseudomonadati</taxon>
        <taxon>Bacteroidota</taxon>
        <taxon>Cytophagia</taxon>
        <taxon>Cytophagales</taxon>
        <taxon>Cyclobacteriaceae</taxon>
        <taxon>Algoriphagus</taxon>
    </lineage>
</organism>
<dbReference type="InterPro" id="IPR011250">
    <property type="entry name" value="OMP/PagP_B-barrel"/>
</dbReference>
<keyword evidence="2" id="KW-1185">Reference proteome</keyword>
<evidence type="ECO:0000313" key="1">
    <source>
        <dbReference type="EMBL" id="MFC5192195.1"/>
    </source>
</evidence>
<accession>A0ABW0BXV8</accession>
<dbReference type="SUPFAM" id="SSF56925">
    <property type="entry name" value="OMPA-like"/>
    <property type="match status" value="1"/>
</dbReference>
<evidence type="ECO:0008006" key="3">
    <source>
        <dbReference type="Google" id="ProtNLM"/>
    </source>
</evidence>